<dbReference type="Gene3D" id="3.40.630.30">
    <property type="match status" value="1"/>
</dbReference>
<sequence length="162" mass="17800">MDAQKVTLRKMTPPEYEAATERREAESVRELSKLMSEELARERVHQGTAQFLPDGLETAGHHLVVAEIGSGEAVGNAWIGPDSRQASGTTSAAWLYDINVFPAFRRRGYGSAILSAAEELVAREGWTSLGLNVVGDNEAAIALYRRNGYDVTSMYLRKSVQQ</sequence>
<keyword evidence="1" id="KW-0808">Transferase</keyword>
<evidence type="ECO:0000313" key="4">
    <source>
        <dbReference type="EMBL" id="MDT0465141.1"/>
    </source>
</evidence>
<keyword evidence="2" id="KW-0012">Acyltransferase</keyword>
<evidence type="ECO:0000313" key="5">
    <source>
        <dbReference type="Proteomes" id="UP001183809"/>
    </source>
</evidence>
<evidence type="ECO:0000259" key="3">
    <source>
        <dbReference type="PROSITE" id="PS51186"/>
    </source>
</evidence>
<protein>
    <submittedName>
        <fullName evidence="4">GNAT family N-acetyltransferase</fullName>
    </submittedName>
</protein>
<dbReference type="InterPro" id="IPR050832">
    <property type="entry name" value="Bact_Acetyltransf"/>
</dbReference>
<evidence type="ECO:0000256" key="2">
    <source>
        <dbReference type="ARBA" id="ARBA00023315"/>
    </source>
</evidence>
<name>A0ABU2TVZ2_9ACTN</name>
<accession>A0ABU2TVZ2</accession>
<dbReference type="PROSITE" id="PS51186">
    <property type="entry name" value="GNAT"/>
    <property type="match status" value="1"/>
</dbReference>
<comment type="caution">
    <text evidence="4">The sequence shown here is derived from an EMBL/GenBank/DDBJ whole genome shotgun (WGS) entry which is preliminary data.</text>
</comment>
<dbReference type="Pfam" id="PF00583">
    <property type="entry name" value="Acetyltransf_1"/>
    <property type="match status" value="1"/>
</dbReference>
<dbReference type="SUPFAM" id="SSF55729">
    <property type="entry name" value="Acyl-CoA N-acyltransferases (Nat)"/>
    <property type="match status" value="1"/>
</dbReference>
<reference evidence="5" key="1">
    <citation type="submission" date="2023-07" db="EMBL/GenBank/DDBJ databases">
        <title>30 novel species of actinomycetes from the DSMZ collection.</title>
        <authorList>
            <person name="Nouioui I."/>
        </authorList>
    </citation>
    <scope>NUCLEOTIDE SEQUENCE [LARGE SCALE GENOMIC DNA]</scope>
    <source>
        <strain evidence="5">DSM 41699</strain>
    </source>
</reference>
<dbReference type="Proteomes" id="UP001183809">
    <property type="component" value="Unassembled WGS sequence"/>
</dbReference>
<evidence type="ECO:0000256" key="1">
    <source>
        <dbReference type="ARBA" id="ARBA00022679"/>
    </source>
</evidence>
<dbReference type="EMBL" id="JAVREY010000021">
    <property type="protein sequence ID" value="MDT0465141.1"/>
    <property type="molecule type" value="Genomic_DNA"/>
</dbReference>
<feature type="domain" description="N-acetyltransferase" evidence="3">
    <location>
        <begin position="6"/>
        <end position="162"/>
    </location>
</feature>
<proteinExistence type="predicted"/>
<dbReference type="PANTHER" id="PTHR43877:SF1">
    <property type="entry name" value="ACETYLTRANSFERASE"/>
    <property type="match status" value="1"/>
</dbReference>
<gene>
    <name evidence="4" type="ORF">RM764_19365</name>
</gene>
<keyword evidence="5" id="KW-1185">Reference proteome</keyword>
<organism evidence="4 5">
    <name type="scientific">Streptomyces gibsoniae</name>
    <dbReference type="NCBI Taxonomy" id="3075529"/>
    <lineage>
        <taxon>Bacteria</taxon>
        <taxon>Bacillati</taxon>
        <taxon>Actinomycetota</taxon>
        <taxon>Actinomycetes</taxon>
        <taxon>Kitasatosporales</taxon>
        <taxon>Streptomycetaceae</taxon>
        <taxon>Streptomyces</taxon>
    </lineage>
</organism>
<dbReference type="CDD" id="cd04301">
    <property type="entry name" value="NAT_SF"/>
    <property type="match status" value="1"/>
</dbReference>
<dbReference type="RefSeq" id="WP_311696633.1">
    <property type="nucleotide sequence ID" value="NZ_JAVREY010000021.1"/>
</dbReference>
<dbReference type="PANTHER" id="PTHR43877">
    <property type="entry name" value="AMINOALKYLPHOSPHONATE N-ACETYLTRANSFERASE-RELATED-RELATED"/>
    <property type="match status" value="1"/>
</dbReference>
<dbReference type="InterPro" id="IPR000182">
    <property type="entry name" value="GNAT_dom"/>
</dbReference>
<dbReference type="InterPro" id="IPR016181">
    <property type="entry name" value="Acyl_CoA_acyltransferase"/>
</dbReference>